<gene>
    <name evidence="2" type="ORF">CYMTET_43712</name>
</gene>
<feature type="signal peptide" evidence="1">
    <location>
        <begin position="1"/>
        <end position="17"/>
    </location>
</feature>
<dbReference type="Proteomes" id="UP001190700">
    <property type="component" value="Unassembled WGS sequence"/>
</dbReference>
<reference evidence="2 3" key="1">
    <citation type="journal article" date="2015" name="Genome Biol. Evol.">
        <title>Comparative Genomics of a Bacterivorous Green Alga Reveals Evolutionary Causalities and Consequences of Phago-Mixotrophic Mode of Nutrition.</title>
        <authorList>
            <person name="Burns J.A."/>
            <person name="Paasch A."/>
            <person name="Narechania A."/>
            <person name="Kim E."/>
        </authorList>
    </citation>
    <scope>NUCLEOTIDE SEQUENCE [LARGE SCALE GENOMIC DNA]</scope>
    <source>
        <strain evidence="2 3">PLY_AMNH</strain>
    </source>
</reference>
<comment type="caution">
    <text evidence="2">The sequence shown here is derived from an EMBL/GenBank/DDBJ whole genome shotgun (WGS) entry which is preliminary data.</text>
</comment>
<evidence type="ECO:0008006" key="4">
    <source>
        <dbReference type="Google" id="ProtNLM"/>
    </source>
</evidence>
<accession>A0AAE0C3J9</accession>
<evidence type="ECO:0000313" key="3">
    <source>
        <dbReference type="Proteomes" id="UP001190700"/>
    </source>
</evidence>
<organism evidence="2 3">
    <name type="scientific">Cymbomonas tetramitiformis</name>
    <dbReference type="NCBI Taxonomy" id="36881"/>
    <lineage>
        <taxon>Eukaryota</taxon>
        <taxon>Viridiplantae</taxon>
        <taxon>Chlorophyta</taxon>
        <taxon>Pyramimonadophyceae</taxon>
        <taxon>Pyramimonadales</taxon>
        <taxon>Pyramimonadaceae</taxon>
        <taxon>Cymbomonas</taxon>
    </lineage>
</organism>
<proteinExistence type="predicted"/>
<name>A0AAE0C3J9_9CHLO</name>
<dbReference type="EMBL" id="LGRX02029496">
    <property type="protein sequence ID" value="KAK3246765.1"/>
    <property type="molecule type" value="Genomic_DNA"/>
</dbReference>
<keyword evidence="3" id="KW-1185">Reference proteome</keyword>
<dbReference type="AlphaFoldDB" id="A0AAE0C3J9"/>
<feature type="chain" id="PRO_5042153269" description="Secreted protein" evidence="1">
    <location>
        <begin position="18"/>
        <end position="86"/>
    </location>
</feature>
<evidence type="ECO:0000313" key="2">
    <source>
        <dbReference type="EMBL" id="KAK3246765.1"/>
    </source>
</evidence>
<keyword evidence="1" id="KW-0732">Signal</keyword>
<sequence length="86" mass="9933">MVLFLFWIRVYRSNLCASDDPCVAQRVCLCPVCGALASGTPRDHTRPCHWKVAFTQHSLMARLWSCRWLLMACEQECMAAQKHRYG</sequence>
<evidence type="ECO:0000256" key="1">
    <source>
        <dbReference type="SAM" id="SignalP"/>
    </source>
</evidence>
<protein>
    <recommendedName>
        <fullName evidence="4">Secreted protein</fullName>
    </recommendedName>
</protein>